<evidence type="ECO:0000313" key="3">
    <source>
        <dbReference type="Proteomes" id="UP000011688"/>
    </source>
</evidence>
<gene>
    <name evidence="2" type="ORF">C491_13322</name>
</gene>
<keyword evidence="3" id="KW-1185">Reference proteome</keyword>
<accession>L9X4J5</accession>
<feature type="transmembrane region" description="Helical" evidence="1">
    <location>
        <begin position="49"/>
        <end position="69"/>
    </location>
</feature>
<keyword evidence="1" id="KW-0812">Transmembrane</keyword>
<evidence type="ECO:0000313" key="2">
    <source>
        <dbReference type="EMBL" id="ELY56522.1"/>
    </source>
</evidence>
<reference evidence="2 3" key="1">
    <citation type="journal article" date="2014" name="PLoS Genet.">
        <title>Phylogenetically driven sequencing of extremely halophilic archaea reveals strategies for static and dynamic osmo-response.</title>
        <authorList>
            <person name="Becker E.A."/>
            <person name="Seitzer P.M."/>
            <person name="Tritt A."/>
            <person name="Larsen D."/>
            <person name="Krusor M."/>
            <person name="Yao A.I."/>
            <person name="Wu D."/>
            <person name="Madern D."/>
            <person name="Eisen J.A."/>
            <person name="Darling A.E."/>
            <person name="Facciotti M.T."/>
        </authorList>
    </citation>
    <scope>NUCLEOTIDE SEQUENCE [LARGE SCALE GENOMIC DNA]</scope>
    <source>
        <strain evidence="2 3">DSM 10524</strain>
    </source>
</reference>
<proteinExistence type="predicted"/>
<keyword evidence="1" id="KW-0472">Membrane</keyword>
<keyword evidence="1" id="KW-1133">Transmembrane helix</keyword>
<dbReference type="Proteomes" id="UP000011688">
    <property type="component" value="Unassembled WGS sequence"/>
</dbReference>
<comment type="caution">
    <text evidence="2">The sequence shown here is derived from an EMBL/GenBank/DDBJ whole genome shotgun (WGS) entry which is preliminary data.</text>
</comment>
<organism evidence="2 3">
    <name type="scientific">Natronococcus amylolyticus DSM 10524</name>
    <dbReference type="NCBI Taxonomy" id="1227497"/>
    <lineage>
        <taxon>Archaea</taxon>
        <taxon>Methanobacteriati</taxon>
        <taxon>Methanobacteriota</taxon>
        <taxon>Stenosarchaea group</taxon>
        <taxon>Halobacteria</taxon>
        <taxon>Halobacteriales</taxon>
        <taxon>Natrialbaceae</taxon>
        <taxon>Natronococcus</taxon>
    </lineage>
</organism>
<evidence type="ECO:0000256" key="1">
    <source>
        <dbReference type="SAM" id="Phobius"/>
    </source>
</evidence>
<sequence length="136" mass="15416">MVHPALLLVATRSEFENERMLENVGSELERTGLARFELAEVELRRSSSFFLLFGVLTNELLIYFALLLLRERKISSLVLFRGELLTCVKRFGRMTRLIFLLRVSLVETGPVGIVQWTVELVSLGCTNYSGSSRSTS</sequence>
<dbReference type="EMBL" id="AOIB01000027">
    <property type="protein sequence ID" value="ELY56522.1"/>
    <property type="molecule type" value="Genomic_DNA"/>
</dbReference>
<name>L9X4J5_9EURY</name>
<protein>
    <submittedName>
        <fullName evidence="2">Uncharacterized protein</fullName>
    </submittedName>
</protein>
<dbReference type="AlphaFoldDB" id="L9X4J5"/>